<dbReference type="PANTHER" id="PTHR30344:SF1">
    <property type="entry name" value="6-PHOSPHOGLUCONOLACTONASE"/>
    <property type="match status" value="1"/>
</dbReference>
<dbReference type="SUPFAM" id="SSF51004">
    <property type="entry name" value="C-terminal (heme d1) domain of cytochrome cd1-nitrite reductase"/>
    <property type="match status" value="1"/>
</dbReference>
<dbReference type="Proteomes" id="UP000292639">
    <property type="component" value="Unassembled WGS sequence"/>
</dbReference>
<reference evidence="5 6" key="1">
    <citation type="submission" date="2018-06" db="EMBL/GenBank/DDBJ databases">
        <title>Three novel Pseudomonas species isolated from symptomatic oak.</title>
        <authorList>
            <person name="Bueno-Gonzalez V."/>
            <person name="Brady C."/>
        </authorList>
    </citation>
    <scope>NUCLEOTIDE SEQUENCE [LARGE SCALE GENOMIC DNA]</scope>
    <source>
        <strain evidence="5 6">P17C</strain>
    </source>
</reference>
<dbReference type="Gene3D" id="2.130.10.10">
    <property type="entry name" value="YVTN repeat-like/Quinoprotein amine dehydrogenase"/>
    <property type="match status" value="7"/>
</dbReference>
<organism evidence="5 6">
    <name type="scientific">Stutzerimonas kirkiae</name>
    <dbReference type="NCBI Taxonomy" id="2211392"/>
    <lineage>
        <taxon>Bacteria</taxon>
        <taxon>Pseudomonadati</taxon>
        <taxon>Pseudomonadota</taxon>
        <taxon>Gammaproteobacteria</taxon>
        <taxon>Pseudomonadales</taxon>
        <taxon>Pseudomonadaceae</taxon>
        <taxon>Stutzerimonas</taxon>
    </lineage>
</organism>
<feature type="domain" description="Dystroglycan-type cadherin-like" evidence="4">
    <location>
        <begin position="775"/>
        <end position="873"/>
    </location>
</feature>
<dbReference type="RefSeq" id="WP_131184234.1">
    <property type="nucleotide sequence ID" value="NZ_QJUO01000011.1"/>
</dbReference>
<dbReference type="SUPFAM" id="SSF82171">
    <property type="entry name" value="DPP6 N-terminal domain-like"/>
    <property type="match status" value="2"/>
</dbReference>
<dbReference type="InterPro" id="IPR001680">
    <property type="entry name" value="WD40_rpt"/>
</dbReference>
<evidence type="ECO:0000256" key="2">
    <source>
        <dbReference type="ARBA" id="ARBA00022526"/>
    </source>
</evidence>
<dbReference type="InterPro" id="IPR011044">
    <property type="entry name" value="Quino_amine_DH_bsu"/>
</dbReference>
<dbReference type="InterPro" id="IPR011048">
    <property type="entry name" value="Haem_d1_sf"/>
</dbReference>
<protein>
    <recommendedName>
        <fullName evidence="4">Dystroglycan-type cadherin-like domain-containing protein</fullName>
    </recommendedName>
</protein>
<dbReference type="InterPro" id="IPR050282">
    <property type="entry name" value="Cycloisomerase_2"/>
</dbReference>
<dbReference type="GO" id="GO:0016020">
    <property type="term" value="C:membrane"/>
    <property type="evidence" value="ECO:0007669"/>
    <property type="project" value="InterPro"/>
</dbReference>
<feature type="region of interest" description="Disordered" evidence="3">
    <location>
        <begin position="3135"/>
        <end position="3159"/>
    </location>
</feature>
<dbReference type="SMART" id="SM00736">
    <property type="entry name" value="CADG"/>
    <property type="match status" value="3"/>
</dbReference>
<dbReference type="InterPro" id="IPR006644">
    <property type="entry name" value="Cadg"/>
</dbReference>
<evidence type="ECO:0000256" key="3">
    <source>
        <dbReference type="SAM" id="MobiDB-lite"/>
    </source>
</evidence>
<dbReference type="Gene3D" id="2.60.40.10">
    <property type="entry name" value="Immunoglobulins"/>
    <property type="match status" value="3"/>
</dbReference>
<accession>A0A4Q9RBH9</accession>
<evidence type="ECO:0000259" key="4">
    <source>
        <dbReference type="SMART" id="SM00736"/>
    </source>
</evidence>
<dbReference type="EMBL" id="QJUP01000006">
    <property type="protein sequence ID" value="TBU98052.1"/>
    <property type="molecule type" value="Genomic_DNA"/>
</dbReference>
<feature type="domain" description="Dystroglycan-type cadherin-like" evidence="4">
    <location>
        <begin position="679"/>
        <end position="773"/>
    </location>
</feature>
<keyword evidence="2" id="KW-0119">Carbohydrate metabolism</keyword>
<evidence type="ECO:0000313" key="5">
    <source>
        <dbReference type="EMBL" id="TBU98052.1"/>
    </source>
</evidence>
<dbReference type="SUPFAM" id="SSF50969">
    <property type="entry name" value="YVTN repeat-like/Quinoprotein amine dehydrogenase"/>
    <property type="match status" value="1"/>
</dbReference>
<dbReference type="Pfam" id="PF10282">
    <property type="entry name" value="Lactonase"/>
    <property type="match status" value="4"/>
</dbReference>
<dbReference type="InterPro" id="IPR015919">
    <property type="entry name" value="Cadherin-like_sf"/>
</dbReference>
<comment type="similarity">
    <text evidence="1">Belongs to the cycloisomerase 2 family.</text>
</comment>
<dbReference type="InterPro" id="IPR019405">
    <property type="entry name" value="Lactonase_7-beta_prop"/>
</dbReference>
<dbReference type="SUPFAM" id="SSF49313">
    <property type="entry name" value="Cadherin-like"/>
    <property type="match status" value="3"/>
</dbReference>
<dbReference type="GO" id="GO:0005509">
    <property type="term" value="F:calcium ion binding"/>
    <property type="evidence" value="ECO:0007669"/>
    <property type="project" value="InterPro"/>
</dbReference>
<evidence type="ECO:0000256" key="1">
    <source>
        <dbReference type="ARBA" id="ARBA00005564"/>
    </source>
</evidence>
<dbReference type="GO" id="GO:0017057">
    <property type="term" value="F:6-phosphogluconolactonase activity"/>
    <property type="evidence" value="ECO:0007669"/>
    <property type="project" value="TreeGrafter"/>
</dbReference>
<dbReference type="InterPro" id="IPR013783">
    <property type="entry name" value="Ig-like_fold"/>
</dbReference>
<feature type="domain" description="Dystroglycan-type cadherin-like" evidence="4">
    <location>
        <begin position="2840"/>
        <end position="2933"/>
    </location>
</feature>
<dbReference type="GO" id="GO:0006006">
    <property type="term" value="P:glucose metabolic process"/>
    <property type="evidence" value="ECO:0007669"/>
    <property type="project" value="UniProtKB-KW"/>
</dbReference>
<dbReference type="PANTHER" id="PTHR30344">
    <property type="entry name" value="6-PHOSPHOGLUCONOLACTONASE-RELATED"/>
    <property type="match status" value="1"/>
</dbReference>
<dbReference type="SMART" id="SM00320">
    <property type="entry name" value="WD40"/>
    <property type="match status" value="7"/>
</dbReference>
<gene>
    <name evidence="5" type="ORF">DNJ96_06375</name>
</gene>
<dbReference type="Pfam" id="PF05345">
    <property type="entry name" value="He_PIG"/>
    <property type="match status" value="3"/>
</dbReference>
<keyword evidence="2" id="KW-0313">Glucose metabolism</keyword>
<sequence>MTTIPNARKRTKRTSLALALEPRILLDAAAVSTAADVAAQVGATETTPGVEATPTNSTVTVTDSTDAFPVEIDLFQAVDITLDNGGELIQELVITVNSSGANQALVVDGQQLTLDIGATGFTDANGYGYTVSVGASTTTITLNFEADEGIDAAAATQLIDDLKYQVLDKSLESGTVEVTLSSLEDTGGQKIAPEASATISIDNQINVAPVLENDGGLEARETFTPDELGIGNGTEVAYSADGQYAYVAGSGGIQVFAVDDAGALSALQTLTHTDLSAISNMVVSPDGKSLYTISSSGRLVQLSINDGVLSYTATITLNEGASSGSGGLAISDDGTQVYVDTSSNYNREIHVYNRDTETGALSQLQTLDAHRNGVIATSGDFVYVMHSAAVSWQSHELKVYQRGDDGRLTLVASTTTSQTGSDAVAYAMETSADGQYLYVGDPSSGTLSVYHLSDGQLTQVDSASLSGVRDLALNAEGDRLYATTSSGTINVYTVVANGSISLVSTIAGNTSGSDIAVSINGSLLVAGGNLTRYTDVQTLNLGEPTAFADGLTLKDGNYDALDGGTGNYKGASLTVSADVAGGTFGFAVGNNLALSGNSITLNNAAIASFTVDTDGRLTVAFTADTSKAVANQVLRQLTYTSAAGTVAGSLVTLTLQGSDGALASNSVTLLLRANEAPQVNSAASTDVGKATSETAYTYVLPANLFTDAGNDKLTWEVTDLPAGLTFDAATRTISGTTTETGTFTLTVKVTDTSGLSAEREMDLVVEQIANRAPEVSANAPGTLESIVIGTEGYGVTLDAGLFSDADAIYDDSTLTWSVSGLPAGLSFDPATRTLSGTPSTVGDYSITVTVTDEHGASAEHTLMLRVISQAEADNSAPVLSTDDINLTYTSEGDLTGFNQNVYSLELSSDDSTLLIVGNDSGGHAVTPGGNSTLYVYSRDSEGNLTLVQKFVQGTSNDGDDSNGIEIDGLDSASSAVYSADGQYVYLVGKNSSGTYTVTTLQVGADGTLAATGLSVEIADSSTVRQMVVSDDGKALYVVSNSFLYAYSTADDGSLNLLDSYTDGIDTSNALAIANGVVYVTGSSRVAIYTVNDDGSLAHATTWSGGSTFMRSIAATDSGYVYVSRGTSGIQVLHYDKDSNTVTSATTYNPGQTWGLALSSDGSALYAGLNGGNVLIFSVNADGTLTQSSTLGTSGAQGLRYAMSSDGSSIYYGSFWNGKGLGQISTSVVVAYTEGTILTLAADLTLSDAEFDALADGTGDYNGASITLQREGNANADDNFGLIEENGLTLVDDEILLDGEKIADFANADGTLTILFTAEVSTATANAVLRQISYTYQGGDPGTSIRLTLGVKDQYTSGTDSITLALAVTEVNDAPLVNATPASTKQDAGRAAADLFSDVEVSAVESVQAITSLTLTVSGLLDGASETLRIDGSTVALVAGSGTTTNGHAWSVAIDADSGVATVTITSSAGMSGEAATALIDGLAYANTDRATGTVGERVVTLVEIQDNGGTDNGGVDTAELSIAATVLVEVGQSPTLGAETGTLDYADLISSDDWPSPYEGIQDVASVGDLVYVVRTAEVWSSEAIAYINISTLYVLQRGGDGALTLLQSIASTDVDALTGAAQIQLSADGGTVYVIGGESVALFAVDAGNGELESLGSFGADLVSEHGLISDVLADGDLVYVTAGSSLTVFERSGDTLTQKNSYTTSSEEAQFSALQLSADGQYLFVGTSGGGTLASVYRLASDGSLTFVMAAQGTDPAAEEQYYYTSALTLSPDGTTLYAIDYDGSAYRLYTLSVDAEGNLGAVATSELDETAKRIIVSDDGAALFVIGEESIGIYTRAADGTPTLAQTLEGAGGKDFGELRGAALSADGTQLYVAGTFSWDDGLLVLDLKAASAIHTEDGDAVALLPGGTLSDPQLDALDDGAGNYQGASIVVSRTDDGSGEHDVFGFSGGDGLTFDNGNIKLDGATIASVIDTGSSFIVTFTAAVSRADAQNVLRHITYSNTSDDPTQHGSQATFSIKLNDGTGYSDELSANVTLEGVNDPPVIETDALAPTYNAEGERVSLFENTVIDTVETGQQIWQVVVTLEPADAGDVLGVDGGKILLDAATSGTQSTGTGLSYYVQIQDGKTIVTLYLMSTPERAAGVIDSLTYGNTGSDLSGTRSISLSVKEYADGGNDTTVVDATAVVTLANATAENTAPSLGGGATADYTEQADPVAIAPGATLSDTQMDAFNGGSGNYDGAVLTVALGEGSSTADVLGFAAGNGLTLENGSLKKDGVTIGSVTSADGVLSITFTDANGAIPTTADVQNALRQITYANGSDTPAASVAVSVSLADQRGLDSAALDLAIAITAVNDVPTVEADPVLSLGELEHLQAFTGIAGLGTLSSSIVSSDGTRVYLADEQGAIALFSRDVDSGELNYVSTFEAVDGLAGISQLLLSADGTSLYALRADGDAIAWFNADATGALTHQATIVSDYSVDGGNLNSIQGIALSEDGENLYLINSYYDQLAWLSRDTATGELTYVEALGGSMWSEPYLWAPTDIVSQGSLVYVVTNASDGSSLIVYQRDANGALDLLGYTQNGSDSLTGLQHVAVSADGGTIFVANDSQIDAFSLDASTGTLTHLGSITGESIGDIAISADGKALFVTLADGTLNYYATATLARVSSQSGLDGAGQISVSADGGVIVVGDALEVLNAPPAAAPSAVIGGDPVLLAPTLTLGDAELDTADNYQGASVTFGGQASDVFGFQAGNGYTLDGDTISLDGTAVATLTQTGGSATLSFIAALTKEQANAILRQVTYASTSGEAGTRIIVLALNDGTSDSATFEIQVSLSSADNQAPVAGNDSYDLAAATAGTDYSVTLPETLFSDADGDVLSWSVSGLPSGLSFDASTRTISGSVATPGSHTLTVSVSDTSNATASRTLTLIVTSAGTATGPGDTVPSGDPTLPELNTGMPPATGVPNIVHFDAPPLNRSPFELPDGRGLLESAQPAASTTAQPASAPVVRVQANGSGFDGKTSIAQQLTNADQVLRDTSEAALDGNFELDGSTLRASVNLTTVSERSITLRLPTELRDTAQRITLANGMRLPSGAFAFDARTGELRIDRAWLARHGDVRLTLVSRDADGNERRTPVVIQVTDESGSASREPASRPAVETVESLPQQLHQATSGALLSEALELLDQLSELNDEPVIQTTRHTA</sequence>
<proteinExistence type="inferred from homology"/>
<evidence type="ECO:0000313" key="6">
    <source>
        <dbReference type="Proteomes" id="UP000292639"/>
    </source>
</evidence>
<dbReference type="InterPro" id="IPR015943">
    <property type="entry name" value="WD40/YVTN_repeat-like_dom_sf"/>
</dbReference>
<name>A0A4Q9RBH9_9GAMM</name>
<keyword evidence="6" id="KW-1185">Reference proteome</keyword>
<comment type="caution">
    <text evidence="5">The sequence shown here is derived from an EMBL/GenBank/DDBJ whole genome shotgun (WGS) entry which is preliminary data.</text>
</comment>